<comment type="caution">
    <text evidence="2">The sequence shown here is derived from an EMBL/GenBank/DDBJ whole genome shotgun (WGS) entry which is preliminary data.</text>
</comment>
<accession>A0A931CPS6</accession>
<protein>
    <submittedName>
        <fullName evidence="2">TIGR03086 family protein</fullName>
    </submittedName>
</protein>
<dbReference type="GO" id="GO:0046872">
    <property type="term" value="F:metal ion binding"/>
    <property type="evidence" value="ECO:0007669"/>
    <property type="project" value="InterPro"/>
</dbReference>
<reference evidence="2 3" key="1">
    <citation type="submission" date="2020-11" db="EMBL/GenBank/DDBJ databases">
        <title>Arthrobacter antarcticus sp. nov., isolated from Antarctic Soil.</title>
        <authorList>
            <person name="Li J."/>
        </authorList>
    </citation>
    <scope>NUCLEOTIDE SEQUENCE [LARGE SCALE GENOMIC DNA]</scope>
    <source>
        <strain evidence="2 3">Z1-20</strain>
    </source>
</reference>
<proteinExistence type="predicted"/>
<dbReference type="RefSeq" id="WP_196396237.1">
    <property type="nucleotide sequence ID" value="NZ_JADNYM010000008.1"/>
</dbReference>
<dbReference type="SUPFAM" id="SSF109854">
    <property type="entry name" value="DinB/YfiT-like putative metalloenzymes"/>
    <property type="match status" value="1"/>
</dbReference>
<dbReference type="EMBL" id="JADNYM010000008">
    <property type="protein sequence ID" value="MBG0739294.1"/>
    <property type="molecule type" value="Genomic_DNA"/>
</dbReference>
<evidence type="ECO:0000313" key="3">
    <source>
        <dbReference type="Proteomes" id="UP000655366"/>
    </source>
</evidence>
<dbReference type="NCBIfam" id="TIGR03086">
    <property type="entry name" value="TIGR03086 family metal-binding protein"/>
    <property type="match status" value="1"/>
</dbReference>
<dbReference type="InterPro" id="IPR024344">
    <property type="entry name" value="MDMPI_metal-binding"/>
</dbReference>
<feature type="domain" description="Mycothiol-dependent maleylpyruvate isomerase metal-binding" evidence="1">
    <location>
        <begin position="18"/>
        <end position="132"/>
    </location>
</feature>
<dbReference type="AlphaFoldDB" id="A0A931CPS6"/>
<dbReference type="InterPro" id="IPR017520">
    <property type="entry name" value="CHP03086"/>
</dbReference>
<evidence type="ECO:0000313" key="2">
    <source>
        <dbReference type="EMBL" id="MBG0739294.1"/>
    </source>
</evidence>
<dbReference type="NCBIfam" id="TIGR03083">
    <property type="entry name" value="maleylpyruvate isomerase family mycothiol-dependent enzyme"/>
    <property type="match status" value="1"/>
</dbReference>
<name>A0A931CPS6_9MICC</name>
<gene>
    <name evidence="2" type="ORF">IV500_07810</name>
</gene>
<sequence>MTVDAGHAMNLLERALLQTGNLVAGVKPEQTSLPTPCSAWDVKALLAHIVVQDLENFTLAARAQTADWAPAPKPAVSDWSANFQERAQTLLSTWRGADPKATAQEPGGQDVPLISRADQQITELTVHAWDLARATGQRVELDPAVTSYALAWGRRMLQPAYRGPDQAFGAEIPVPDDAPMQDRLAGWFGRDPVWEPAAGVSNVGR</sequence>
<keyword evidence="3" id="KW-1185">Reference proteome</keyword>
<dbReference type="Pfam" id="PF11716">
    <property type="entry name" value="MDMPI_N"/>
    <property type="match status" value="1"/>
</dbReference>
<dbReference type="InterPro" id="IPR017517">
    <property type="entry name" value="Maleyloyr_isom"/>
</dbReference>
<evidence type="ECO:0000259" key="1">
    <source>
        <dbReference type="Pfam" id="PF11716"/>
    </source>
</evidence>
<dbReference type="InterPro" id="IPR034660">
    <property type="entry name" value="DinB/YfiT-like"/>
</dbReference>
<organism evidence="2 3">
    <name type="scientific">Arthrobacter terrae</name>
    <dbReference type="NCBI Taxonomy" id="2935737"/>
    <lineage>
        <taxon>Bacteria</taxon>
        <taxon>Bacillati</taxon>
        <taxon>Actinomycetota</taxon>
        <taxon>Actinomycetes</taxon>
        <taxon>Micrococcales</taxon>
        <taxon>Micrococcaceae</taxon>
        <taxon>Arthrobacter</taxon>
    </lineage>
</organism>
<dbReference type="Proteomes" id="UP000655366">
    <property type="component" value="Unassembled WGS sequence"/>
</dbReference>